<dbReference type="SUPFAM" id="SSF46785">
    <property type="entry name" value="Winged helix' DNA-binding domain"/>
    <property type="match status" value="1"/>
</dbReference>
<sequence>MDRPFALGKTEILQGICSAPAKTGRAGEEIALQIQAAVLDGKIKPGERLPSERELQALFKTGRGVIREALQVLKHKGLIEIHKGAKGGAHVKNIEVISISESFALFLKQNNTDPMHLIEFRESMDYIITDLAIAKGHGEQKQLLVDKADQLAAAVENQATTMEMLAELDRELNLLFARMAGNPIFEWIMQAVQIGFSSMDNALYEDAEYRRYAVENWQHTAREIAAHDPIKAKSYISFHYMILRKKVEQLRRPQSSENG</sequence>
<dbReference type="Pfam" id="PF07729">
    <property type="entry name" value="FCD"/>
    <property type="match status" value="1"/>
</dbReference>
<dbReference type="InterPro" id="IPR000524">
    <property type="entry name" value="Tscrpt_reg_HTH_GntR"/>
</dbReference>
<dbReference type="AlphaFoldDB" id="A0A1G6DBA2"/>
<dbReference type="InterPro" id="IPR008920">
    <property type="entry name" value="TF_FadR/GntR_C"/>
</dbReference>
<dbReference type="PROSITE" id="PS50949">
    <property type="entry name" value="HTH_GNTR"/>
    <property type="match status" value="1"/>
</dbReference>
<keyword evidence="3" id="KW-0804">Transcription</keyword>
<dbReference type="PANTHER" id="PTHR43537">
    <property type="entry name" value="TRANSCRIPTIONAL REGULATOR, GNTR FAMILY"/>
    <property type="match status" value="1"/>
</dbReference>
<dbReference type="CDD" id="cd07377">
    <property type="entry name" value="WHTH_GntR"/>
    <property type="match status" value="1"/>
</dbReference>
<dbReference type="EMBL" id="FMXO01000011">
    <property type="protein sequence ID" value="SDB42408.1"/>
    <property type="molecule type" value="Genomic_DNA"/>
</dbReference>
<dbReference type="PRINTS" id="PR00035">
    <property type="entry name" value="HTHGNTR"/>
</dbReference>
<accession>A0A1G6DBA2</accession>
<keyword evidence="6" id="KW-1185">Reference proteome</keyword>
<keyword evidence="2 5" id="KW-0238">DNA-binding</keyword>
<keyword evidence="1" id="KW-0805">Transcription regulation</keyword>
<reference evidence="5 6" key="1">
    <citation type="submission" date="2016-10" db="EMBL/GenBank/DDBJ databases">
        <authorList>
            <person name="de Groot N.N."/>
        </authorList>
    </citation>
    <scope>NUCLEOTIDE SEQUENCE [LARGE SCALE GENOMIC DNA]</scope>
    <source>
        <strain evidence="5 6">ASO4-2</strain>
    </source>
</reference>
<dbReference type="InterPro" id="IPR011711">
    <property type="entry name" value="GntR_C"/>
</dbReference>
<evidence type="ECO:0000259" key="4">
    <source>
        <dbReference type="PROSITE" id="PS50949"/>
    </source>
</evidence>
<dbReference type="STRING" id="617002.SAMN05660653_02023"/>
<evidence type="ECO:0000256" key="2">
    <source>
        <dbReference type="ARBA" id="ARBA00023125"/>
    </source>
</evidence>
<evidence type="ECO:0000313" key="5">
    <source>
        <dbReference type="EMBL" id="SDB42408.1"/>
    </source>
</evidence>
<dbReference type="SMART" id="SM00345">
    <property type="entry name" value="HTH_GNTR"/>
    <property type="match status" value="1"/>
</dbReference>
<dbReference type="GO" id="GO:0003677">
    <property type="term" value="F:DNA binding"/>
    <property type="evidence" value="ECO:0007669"/>
    <property type="project" value="UniProtKB-KW"/>
</dbReference>
<dbReference type="OrthoDB" id="5450856at2"/>
<feature type="domain" description="HTH gntR-type" evidence="4">
    <location>
        <begin position="24"/>
        <end position="94"/>
    </location>
</feature>
<evidence type="ECO:0000256" key="1">
    <source>
        <dbReference type="ARBA" id="ARBA00023015"/>
    </source>
</evidence>
<dbReference type="InterPro" id="IPR036388">
    <property type="entry name" value="WH-like_DNA-bd_sf"/>
</dbReference>
<dbReference type="PANTHER" id="PTHR43537:SF49">
    <property type="entry name" value="TRANSCRIPTIONAL REGULATORY PROTEIN"/>
    <property type="match status" value="1"/>
</dbReference>
<name>A0A1G6DBA2_9BACT</name>
<dbReference type="GO" id="GO:0003700">
    <property type="term" value="F:DNA-binding transcription factor activity"/>
    <property type="evidence" value="ECO:0007669"/>
    <property type="project" value="InterPro"/>
</dbReference>
<dbReference type="Proteomes" id="UP000198771">
    <property type="component" value="Unassembled WGS sequence"/>
</dbReference>
<organism evidence="5 6">
    <name type="scientific">Desulfonatronum thiosulfatophilum</name>
    <dbReference type="NCBI Taxonomy" id="617002"/>
    <lineage>
        <taxon>Bacteria</taxon>
        <taxon>Pseudomonadati</taxon>
        <taxon>Thermodesulfobacteriota</taxon>
        <taxon>Desulfovibrionia</taxon>
        <taxon>Desulfovibrionales</taxon>
        <taxon>Desulfonatronaceae</taxon>
        <taxon>Desulfonatronum</taxon>
    </lineage>
</organism>
<dbReference type="Gene3D" id="1.10.10.10">
    <property type="entry name" value="Winged helix-like DNA-binding domain superfamily/Winged helix DNA-binding domain"/>
    <property type="match status" value="1"/>
</dbReference>
<dbReference type="SUPFAM" id="SSF48008">
    <property type="entry name" value="GntR ligand-binding domain-like"/>
    <property type="match status" value="1"/>
</dbReference>
<dbReference type="Gene3D" id="1.20.120.530">
    <property type="entry name" value="GntR ligand-binding domain-like"/>
    <property type="match status" value="1"/>
</dbReference>
<dbReference type="Pfam" id="PF00392">
    <property type="entry name" value="GntR"/>
    <property type="match status" value="1"/>
</dbReference>
<gene>
    <name evidence="5" type="ORF">SAMN05660653_02023</name>
</gene>
<dbReference type="InterPro" id="IPR036390">
    <property type="entry name" value="WH_DNA-bd_sf"/>
</dbReference>
<proteinExistence type="predicted"/>
<protein>
    <submittedName>
        <fullName evidence="5">DNA-binding transcriptional regulator, FadR family</fullName>
    </submittedName>
</protein>
<evidence type="ECO:0000256" key="3">
    <source>
        <dbReference type="ARBA" id="ARBA00023163"/>
    </source>
</evidence>
<dbReference type="RefSeq" id="WP_092120951.1">
    <property type="nucleotide sequence ID" value="NZ_FMXO01000011.1"/>
</dbReference>
<evidence type="ECO:0000313" key="6">
    <source>
        <dbReference type="Proteomes" id="UP000198771"/>
    </source>
</evidence>